<dbReference type="GO" id="GO:0016020">
    <property type="term" value="C:membrane"/>
    <property type="evidence" value="ECO:0007669"/>
    <property type="project" value="UniProtKB-SubCell"/>
</dbReference>
<dbReference type="Gene3D" id="2.60.120.260">
    <property type="entry name" value="Galactose-binding domain-like"/>
    <property type="match status" value="1"/>
</dbReference>
<dbReference type="InterPro" id="IPR012919">
    <property type="entry name" value="SUN_dom"/>
</dbReference>
<dbReference type="GO" id="GO:0005635">
    <property type="term" value="C:nuclear envelope"/>
    <property type="evidence" value="ECO:0007669"/>
    <property type="project" value="UniProtKB-ARBA"/>
</dbReference>
<sequence length="446" mass="48519">MSASTVSITANPTTSRRRQIVTTDMKSGLDLLGTDASPISGGVEMGPTRDSSQSIERSRREAVVQVKKSIAPNSGTTSKPYRSHRKAVSKPRWQTVVSVFSKNLIMLLLLAGLVQVVRKVYFNSVVDEGFGNVVFSDNIDGKIAEVEGFLKRSVKMMQVQVEVLDRKVKEVEDKSVEIRGELGKLGGKVDVVSDRMGSLERYLNGNEWLSKGEFDRFFEEFKGRGGGDGSEGLDEVMAVAREMVGKEIEKHAADGLGRVDYALGSGGAFVVKHSEAYVVGGKGGFLFPVISGKSAVHANSGKMLRPSFGEPGDCFALKGSSGFVQIKLRTAIVPEAVTLEHVAKSVAYDRSSAPKDCRVSGWFRGHEITDLTRNAEKMFSLAEFTYDLEKSNAQTFDVSDSSGVGVIDMIRFDFTSNHGSASHTCIYRFRVHGHEPDSIVPLAIQS</sequence>
<evidence type="ECO:0000259" key="6">
    <source>
        <dbReference type="PROSITE" id="PS51469"/>
    </source>
</evidence>
<evidence type="ECO:0000256" key="5">
    <source>
        <dbReference type="SAM" id="MobiDB-lite"/>
    </source>
</evidence>
<reference evidence="7" key="1">
    <citation type="submission" date="2023-02" db="EMBL/GenBank/DDBJ databases">
        <title>Genome of toxic invasive species Heracleum sosnowskyi carries increased number of genes despite the absence of recent whole-genome duplications.</title>
        <authorList>
            <person name="Schelkunov M."/>
            <person name="Shtratnikova V."/>
            <person name="Makarenko M."/>
            <person name="Klepikova A."/>
            <person name="Omelchenko D."/>
            <person name="Novikova G."/>
            <person name="Obukhova E."/>
            <person name="Bogdanov V."/>
            <person name="Penin A."/>
            <person name="Logacheva M."/>
        </authorList>
    </citation>
    <scope>NUCLEOTIDE SEQUENCE</scope>
    <source>
        <strain evidence="7">Hsosn_3</strain>
        <tissue evidence="7">Leaf</tissue>
    </source>
</reference>
<keyword evidence="3" id="KW-1133">Transmembrane helix</keyword>
<evidence type="ECO:0000256" key="1">
    <source>
        <dbReference type="ARBA" id="ARBA00004370"/>
    </source>
</evidence>
<dbReference type="Pfam" id="PF07738">
    <property type="entry name" value="Sad1_UNC"/>
    <property type="match status" value="1"/>
</dbReference>
<dbReference type="PROSITE" id="PS51469">
    <property type="entry name" value="SUN"/>
    <property type="match status" value="1"/>
</dbReference>
<proteinExistence type="predicted"/>
<dbReference type="PANTHER" id="PTHR12911:SF8">
    <property type="entry name" value="KLAROID PROTEIN-RELATED"/>
    <property type="match status" value="1"/>
</dbReference>
<dbReference type="InterPro" id="IPR045119">
    <property type="entry name" value="SUN1-5"/>
</dbReference>
<name>A0AAD8MCL6_9APIA</name>
<reference evidence="7" key="2">
    <citation type="submission" date="2023-05" db="EMBL/GenBank/DDBJ databases">
        <authorList>
            <person name="Schelkunov M.I."/>
        </authorList>
    </citation>
    <scope>NUCLEOTIDE SEQUENCE</scope>
    <source>
        <strain evidence="7">Hsosn_3</strain>
        <tissue evidence="7">Leaf</tissue>
    </source>
</reference>
<dbReference type="AlphaFoldDB" id="A0AAD8MCL6"/>
<organism evidence="7 8">
    <name type="scientific">Heracleum sosnowskyi</name>
    <dbReference type="NCBI Taxonomy" id="360622"/>
    <lineage>
        <taxon>Eukaryota</taxon>
        <taxon>Viridiplantae</taxon>
        <taxon>Streptophyta</taxon>
        <taxon>Embryophyta</taxon>
        <taxon>Tracheophyta</taxon>
        <taxon>Spermatophyta</taxon>
        <taxon>Magnoliopsida</taxon>
        <taxon>eudicotyledons</taxon>
        <taxon>Gunneridae</taxon>
        <taxon>Pentapetalae</taxon>
        <taxon>asterids</taxon>
        <taxon>campanulids</taxon>
        <taxon>Apiales</taxon>
        <taxon>Apiaceae</taxon>
        <taxon>Apioideae</taxon>
        <taxon>apioid superclade</taxon>
        <taxon>Tordylieae</taxon>
        <taxon>Tordyliinae</taxon>
        <taxon>Heracleum</taxon>
    </lineage>
</organism>
<dbReference type="Proteomes" id="UP001237642">
    <property type="component" value="Unassembled WGS sequence"/>
</dbReference>
<comment type="subcellular location">
    <subcellularLocation>
        <location evidence="1">Membrane</location>
    </subcellularLocation>
</comment>
<dbReference type="PANTHER" id="PTHR12911">
    <property type="entry name" value="SAD1/UNC-84-LIKE PROTEIN-RELATED"/>
    <property type="match status" value="1"/>
</dbReference>
<evidence type="ECO:0000313" key="7">
    <source>
        <dbReference type="EMBL" id="KAK1370575.1"/>
    </source>
</evidence>
<keyword evidence="8" id="KW-1185">Reference proteome</keyword>
<gene>
    <name evidence="7" type="ORF">POM88_036667</name>
</gene>
<dbReference type="EMBL" id="JAUIZM010000008">
    <property type="protein sequence ID" value="KAK1370575.1"/>
    <property type="molecule type" value="Genomic_DNA"/>
</dbReference>
<evidence type="ECO:0000256" key="3">
    <source>
        <dbReference type="ARBA" id="ARBA00022989"/>
    </source>
</evidence>
<keyword evidence="2" id="KW-0812">Transmembrane</keyword>
<evidence type="ECO:0000256" key="2">
    <source>
        <dbReference type="ARBA" id="ARBA00022692"/>
    </source>
</evidence>
<keyword evidence="4" id="KW-0472">Membrane</keyword>
<protein>
    <submittedName>
        <fullName evidence="7">SUN domain-containing protein</fullName>
    </submittedName>
</protein>
<comment type="caution">
    <text evidence="7">The sequence shown here is derived from an EMBL/GenBank/DDBJ whole genome shotgun (WGS) entry which is preliminary data.</text>
</comment>
<dbReference type="GO" id="GO:0043495">
    <property type="term" value="F:protein-membrane adaptor activity"/>
    <property type="evidence" value="ECO:0007669"/>
    <property type="project" value="TreeGrafter"/>
</dbReference>
<feature type="region of interest" description="Disordered" evidence="5">
    <location>
        <begin position="35"/>
        <end position="58"/>
    </location>
</feature>
<evidence type="ECO:0000313" key="8">
    <source>
        <dbReference type="Proteomes" id="UP001237642"/>
    </source>
</evidence>
<accession>A0AAD8MCL6</accession>
<evidence type="ECO:0000256" key="4">
    <source>
        <dbReference type="ARBA" id="ARBA00023136"/>
    </source>
</evidence>
<feature type="domain" description="SUN" evidence="6">
    <location>
        <begin position="266"/>
        <end position="436"/>
    </location>
</feature>